<name>A0ACC3TKI4_9ASCO</name>
<dbReference type="EMBL" id="MU970094">
    <property type="protein sequence ID" value="KAK9321624.1"/>
    <property type="molecule type" value="Genomic_DNA"/>
</dbReference>
<evidence type="ECO:0000313" key="1">
    <source>
        <dbReference type="EMBL" id="KAK9321624.1"/>
    </source>
</evidence>
<proteinExistence type="predicted"/>
<organism evidence="1 2">
    <name type="scientific">Lipomyces orientalis</name>
    <dbReference type="NCBI Taxonomy" id="1233043"/>
    <lineage>
        <taxon>Eukaryota</taxon>
        <taxon>Fungi</taxon>
        <taxon>Dikarya</taxon>
        <taxon>Ascomycota</taxon>
        <taxon>Saccharomycotina</taxon>
        <taxon>Lipomycetes</taxon>
        <taxon>Lipomycetales</taxon>
        <taxon>Lipomycetaceae</taxon>
        <taxon>Lipomyces</taxon>
    </lineage>
</organism>
<comment type="caution">
    <text evidence="1">The sequence shown here is derived from an EMBL/GenBank/DDBJ whole genome shotgun (WGS) entry which is preliminary data.</text>
</comment>
<reference evidence="2" key="1">
    <citation type="journal article" date="2024" name="Front. Bioeng. Biotechnol.">
        <title>Genome-scale model development and genomic sequencing of the oleaginous clade Lipomyces.</title>
        <authorList>
            <person name="Czajka J.J."/>
            <person name="Han Y."/>
            <person name="Kim J."/>
            <person name="Mondo S.J."/>
            <person name="Hofstad B.A."/>
            <person name="Robles A."/>
            <person name="Haridas S."/>
            <person name="Riley R."/>
            <person name="LaButti K."/>
            <person name="Pangilinan J."/>
            <person name="Andreopoulos W."/>
            <person name="Lipzen A."/>
            <person name="Yan J."/>
            <person name="Wang M."/>
            <person name="Ng V."/>
            <person name="Grigoriev I.V."/>
            <person name="Spatafora J.W."/>
            <person name="Magnuson J.K."/>
            <person name="Baker S.E."/>
            <person name="Pomraning K.R."/>
        </authorList>
    </citation>
    <scope>NUCLEOTIDE SEQUENCE [LARGE SCALE GENOMIC DNA]</scope>
    <source>
        <strain evidence="2">CBS 10300</strain>
    </source>
</reference>
<sequence length="75" mass="8605">MKMRVQYRYNPAILGVTPQVITRWVPIFGFWGGAVGVTALFFLEPIPRVRSVILQKIPFVGSYWVRPVDPNDVPF</sequence>
<gene>
    <name evidence="1" type="ORF">V1517DRAFT_325947</name>
</gene>
<dbReference type="Proteomes" id="UP001489719">
    <property type="component" value="Unassembled WGS sequence"/>
</dbReference>
<keyword evidence="2" id="KW-1185">Reference proteome</keyword>
<protein>
    <submittedName>
        <fullName evidence="1">Cytochrome b-c1 complex subunit 10</fullName>
    </submittedName>
</protein>
<accession>A0ACC3TKI4</accession>
<evidence type="ECO:0000313" key="2">
    <source>
        <dbReference type="Proteomes" id="UP001489719"/>
    </source>
</evidence>